<dbReference type="InterPro" id="IPR045304">
    <property type="entry name" value="LbH_SAT"/>
</dbReference>
<proteinExistence type="inferred from homology"/>
<name>S5YST6_PARAH</name>
<dbReference type="SUPFAM" id="SSF51161">
    <property type="entry name" value="Trimeric LpxA-like enzymes"/>
    <property type="match status" value="1"/>
</dbReference>
<sequence length="319" mass="34273">MKEGPAKMNQMLQGQPEPDTAALSEVAEKLRLIRMISQQKRYKDRPAPCLPSRSLIDEILSETVGLLYPAHFGPVGMCHNETEAYVARTLPTVQARIARQIALEWMLSDDADPTETYARAEAASLAFVASLPVLRDLHDTDIAAAYAGDPSAKSLDEIIFCFPGIAAVLRHRIAHVLYGLGATMIARIMAEQSHSMTGIDIHPGARIGPAFFIDHGTGVVIGETAIIGRNVRLYQQVTLGAKRFEDDGNGQLIKGRPRHPVIEDDVVIYAGATILGRITIGRGAVIGGGVWLTRPVPAAAIVTQAAPELSVLHPATTPG</sequence>
<evidence type="ECO:0000256" key="6">
    <source>
        <dbReference type="ARBA" id="ARBA00049486"/>
    </source>
</evidence>
<evidence type="ECO:0000256" key="4">
    <source>
        <dbReference type="ARBA" id="ARBA00022679"/>
    </source>
</evidence>
<evidence type="ECO:0000256" key="3">
    <source>
        <dbReference type="ARBA" id="ARBA00022605"/>
    </source>
</evidence>
<dbReference type="Gene3D" id="2.160.10.10">
    <property type="entry name" value="Hexapeptide repeat proteins"/>
    <property type="match status" value="1"/>
</dbReference>
<dbReference type="KEGG" id="pami:JCM7686_1192"/>
<dbReference type="InterPro" id="IPR001451">
    <property type="entry name" value="Hexapep"/>
</dbReference>
<keyword evidence="4 7" id="KW-0808">Transferase</keyword>
<dbReference type="CDD" id="cd03354">
    <property type="entry name" value="LbH_SAT"/>
    <property type="match status" value="1"/>
</dbReference>
<dbReference type="EMBL" id="CP006650">
    <property type="protein sequence ID" value="AGT08301.1"/>
    <property type="molecule type" value="Genomic_DNA"/>
</dbReference>
<dbReference type="InterPro" id="IPR011004">
    <property type="entry name" value="Trimer_LpxA-like_sf"/>
</dbReference>
<dbReference type="InterPro" id="IPR042122">
    <property type="entry name" value="Ser_AcTrfase_N_sf"/>
</dbReference>
<dbReference type="PANTHER" id="PTHR42811">
    <property type="entry name" value="SERINE ACETYLTRANSFERASE"/>
    <property type="match status" value="1"/>
</dbReference>
<accession>S5YST6</accession>
<dbReference type="AlphaFoldDB" id="S5YST6"/>
<organism evidence="7 8">
    <name type="scientific">Paracoccus aminophilus JCM 7686</name>
    <dbReference type="NCBI Taxonomy" id="1367847"/>
    <lineage>
        <taxon>Bacteria</taxon>
        <taxon>Pseudomonadati</taxon>
        <taxon>Pseudomonadota</taxon>
        <taxon>Alphaproteobacteria</taxon>
        <taxon>Rhodobacterales</taxon>
        <taxon>Paracoccaceae</taxon>
        <taxon>Paracoccus</taxon>
    </lineage>
</organism>
<dbReference type="GO" id="GO:0009001">
    <property type="term" value="F:serine O-acetyltransferase activity"/>
    <property type="evidence" value="ECO:0007669"/>
    <property type="project" value="UniProtKB-EC"/>
</dbReference>
<keyword evidence="3" id="KW-0028">Amino-acid biosynthesis</keyword>
<keyword evidence="5 7" id="KW-0012">Acyltransferase</keyword>
<dbReference type="Proteomes" id="UP000015480">
    <property type="component" value="Chromosome"/>
</dbReference>
<comment type="similarity">
    <text evidence="1">Belongs to the transferase hexapeptide repeat family.</text>
</comment>
<evidence type="ECO:0000313" key="8">
    <source>
        <dbReference type="Proteomes" id="UP000015480"/>
    </source>
</evidence>
<dbReference type="NCBIfam" id="NF041874">
    <property type="entry name" value="EPS_EpsC"/>
    <property type="match status" value="1"/>
</dbReference>
<dbReference type="STRING" id="1367847.JCM7686_1192"/>
<dbReference type="EC" id="2.3.1.30" evidence="2"/>
<dbReference type="Gene3D" id="1.10.3130.10">
    <property type="entry name" value="serine acetyltransferase, domain 1"/>
    <property type="match status" value="1"/>
</dbReference>
<dbReference type="GO" id="GO:0008652">
    <property type="term" value="P:amino acid biosynthetic process"/>
    <property type="evidence" value="ECO:0007669"/>
    <property type="project" value="UniProtKB-KW"/>
</dbReference>
<evidence type="ECO:0000256" key="1">
    <source>
        <dbReference type="ARBA" id="ARBA00007274"/>
    </source>
</evidence>
<comment type="catalytic activity">
    <reaction evidence="6">
        <text>L-serine + acetyl-CoA = O-acetyl-L-serine + CoA</text>
        <dbReference type="Rhea" id="RHEA:24560"/>
        <dbReference type="ChEBI" id="CHEBI:33384"/>
        <dbReference type="ChEBI" id="CHEBI:57287"/>
        <dbReference type="ChEBI" id="CHEBI:57288"/>
        <dbReference type="ChEBI" id="CHEBI:58340"/>
        <dbReference type="EC" id="2.3.1.30"/>
    </reaction>
</comment>
<dbReference type="Pfam" id="PF00132">
    <property type="entry name" value="Hexapep"/>
    <property type="match status" value="1"/>
</dbReference>
<dbReference type="InterPro" id="IPR053376">
    <property type="entry name" value="Serine_acetyltransferase"/>
</dbReference>
<reference evidence="7 8" key="1">
    <citation type="journal article" date="2014" name="BMC Genomics">
        <title>Architecture and functions of a multipartite genome of the methylotrophic bacterium Paracoccus aminophilus JCM 7686, containing primary and secondary chromids.</title>
        <authorList>
            <person name="Dziewit L."/>
            <person name="Czarnecki J."/>
            <person name="Wibberg D."/>
            <person name="Radlinska M."/>
            <person name="Mrozek P."/>
            <person name="Szymczak M."/>
            <person name="Schluter A."/>
            <person name="Puhler A."/>
            <person name="Bartosik D."/>
        </authorList>
    </citation>
    <scope>NUCLEOTIDE SEQUENCE [LARGE SCALE GENOMIC DNA]</scope>
    <source>
        <strain evidence="7">JCM 7686</strain>
    </source>
</reference>
<dbReference type="HOGENOM" id="CLU_051638_1_0_5"/>
<dbReference type="PATRIC" id="fig|1367847.3.peg.1161"/>
<gene>
    <name evidence="7" type="ORF">JCM7686_1192</name>
</gene>
<dbReference type="eggNOG" id="COG1045">
    <property type="taxonomic scope" value="Bacteria"/>
</dbReference>
<evidence type="ECO:0000256" key="5">
    <source>
        <dbReference type="ARBA" id="ARBA00023315"/>
    </source>
</evidence>
<protein>
    <recommendedName>
        <fullName evidence="2">serine O-acetyltransferase</fullName>
        <ecNumber evidence="2">2.3.1.30</ecNumber>
    </recommendedName>
</protein>
<evidence type="ECO:0000313" key="7">
    <source>
        <dbReference type="EMBL" id="AGT08301.1"/>
    </source>
</evidence>
<keyword evidence="8" id="KW-1185">Reference proteome</keyword>
<evidence type="ECO:0000256" key="2">
    <source>
        <dbReference type="ARBA" id="ARBA00013266"/>
    </source>
</evidence>